<comment type="similarity">
    <text evidence="1 3">Belongs to the Nudix hydrolase family.</text>
</comment>
<dbReference type="PROSITE" id="PS00893">
    <property type="entry name" value="NUDIX_BOX"/>
    <property type="match status" value="1"/>
</dbReference>
<dbReference type="SUPFAM" id="SSF55811">
    <property type="entry name" value="Nudix"/>
    <property type="match status" value="1"/>
</dbReference>
<dbReference type="Pfam" id="PF00293">
    <property type="entry name" value="NUDIX"/>
    <property type="match status" value="1"/>
</dbReference>
<reference evidence="6" key="1">
    <citation type="journal article" date="2019" name="Int. J. Syst. Evol. Microbiol.">
        <title>The Global Catalogue of Microorganisms (GCM) 10K type strain sequencing project: providing services to taxonomists for standard genome sequencing and annotation.</title>
        <authorList>
            <consortium name="The Broad Institute Genomics Platform"/>
            <consortium name="The Broad Institute Genome Sequencing Center for Infectious Disease"/>
            <person name="Wu L."/>
            <person name="Ma J."/>
        </authorList>
    </citation>
    <scope>NUCLEOTIDE SEQUENCE [LARGE SCALE GENOMIC DNA]</scope>
    <source>
        <strain evidence="6">JCM 17986</strain>
    </source>
</reference>
<comment type="caution">
    <text evidence="5">The sequence shown here is derived from an EMBL/GenBank/DDBJ whole genome shotgun (WGS) entry which is preliminary data.</text>
</comment>
<dbReference type="InterPro" id="IPR015797">
    <property type="entry name" value="NUDIX_hydrolase-like_dom_sf"/>
</dbReference>
<evidence type="ECO:0000313" key="5">
    <source>
        <dbReference type="EMBL" id="GAA4972178.1"/>
    </source>
</evidence>
<accession>A0ABP9HJP0</accession>
<protein>
    <submittedName>
        <fullName evidence="5">NUDIX hydrolase</fullName>
    </submittedName>
</protein>
<dbReference type="Proteomes" id="UP001500466">
    <property type="component" value="Unassembled WGS sequence"/>
</dbReference>
<dbReference type="InterPro" id="IPR029033">
    <property type="entry name" value="His_PPase_superfam"/>
</dbReference>
<dbReference type="Gene3D" id="3.40.50.1240">
    <property type="entry name" value="Phosphoglycerate mutase-like"/>
    <property type="match status" value="1"/>
</dbReference>
<gene>
    <name evidence="5" type="ORF">GCM10023205_42810</name>
</gene>
<dbReference type="InterPro" id="IPR000086">
    <property type="entry name" value="NUDIX_hydrolase_dom"/>
</dbReference>
<dbReference type="PANTHER" id="PTHR21340:SF0">
    <property type="entry name" value="BIS(5'-NUCLEOSYL)-TETRAPHOSPHATASE [ASYMMETRICAL]"/>
    <property type="match status" value="1"/>
</dbReference>
<dbReference type="PROSITE" id="PS51462">
    <property type="entry name" value="NUDIX"/>
    <property type="match status" value="1"/>
</dbReference>
<dbReference type="SMART" id="SM00855">
    <property type="entry name" value="PGAM"/>
    <property type="match status" value="1"/>
</dbReference>
<dbReference type="InterPro" id="IPR013078">
    <property type="entry name" value="His_Pase_superF_clade-1"/>
</dbReference>
<dbReference type="CDD" id="cd03673">
    <property type="entry name" value="NUDIX_Ap6A_hydrolase"/>
    <property type="match status" value="1"/>
</dbReference>
<dbReference type="InterPro" id="IPR020084">
    <property type="entry name" value="NUDIX_hydrolase_CS"/>
</dbReference>
<dbReference type="InterPro" id="IPR051325">
    <property type="entry name" value="Nudix_hydrolase_domain"/>
</dbReference>
<dbReference type="GO" id="GO:0016787">
    <property type="term" value="F:hydrolase activity"/>
    <property type="evidence" value="ECO:0007669"/>
    <property type="project" value="UniProtKB-KW"/>
</dbReference>
<keyword evidence="6" id="KW-1185">Reference proteome</keyword>
<dbReference type="PANTHER" id="PTHR21340">
    <property type="entry name" value="DIADENOSINE 5,5-P1,P4-TETRAPHOSPHATE PYROPHOSPHOHYDROLASE MUTT"/>
    <property type="match status" value="1"/>
</dbReference>
<evidence type="ECO:0000313" key="6">
    <source>
        <dbReference type="Proteomes" id="UP001500466"/>
    </source>
</evidence>
<dbReference type="EMBL" id="BAABHS010000014">
    <property type="protein sequence ID" value="GAA4972178.1"/>
    <property type="molecule type" value="Genomic_DNA"/>
</dbReference>
<organism evidence="5 6">
    <name type="scientific">Yinghuangia aomiensis</name>
    <dbReference type="NCBI Taxonomy" id="676205"/>
    <lineage>
        <taxon>Bacteria</taxon>
        <taxon>Bacillati</taxon>
        <taxon>Actinomycetota</taxon>
        <taxon>Actinomycetes</taxon>
        <taxon>Kitasatosporales</taxon>
        <taxon>Streptomycetaceae</taxon>
        <taxon>Yinghuangia</taxon>
    </lineage>
</organism>
<dbReference type="CDD" id="cd07067">
    <property type="entry name" value="HP_PGM_like"/>
    <property type="match status" value="1"/>
</dbReference>
<keyword evidence="2 3" id="KW-0378">Hydrolase</keyword>
<evidence type="ECO:0000259" key="4">
    <source>
        <dbReference type="PROSITE" id="PS51462"/>
    </source>
</evidence>
<dbReference type="SUPFAM" id="SSF53254">
    <property type="entry name" value="Phosphoglycerate mutase-like"/>
    <property type="match status" value="1"/>
</dbReference>
<evidence type="ECO:0000256" key="3">
    <source>
        <dbReference type="RuleBase" id="RU003476"/>
    </source>
</evidence>
<evidence type="ECO:0000256" key="2">
    <source>
        <dbReference type="ARBA" id="ARBA00022801"/>
    </source>
</evidence>
<sequence>MGRLGFSGWFGGPRPRAAPADPVDKLRVPVRAAGAVLWRRAEGPSASGIEVALVHRPKYDDWSLPKGKIEPGEHAAVAAVREVLEETGFDVVLGRELGVQSYAVKDRLKLVRYWAAEARGGRFAVNREVDRIAWLPPDEVATLMTHGRDAKVPAELTAAPYATVPVIVLRHCGAVARGGEWDGDADRPLTAAGRVQAERLAGILAAFGRAAVLSSPSLRCLETVDPYCRATGTAVEVVPALSEDGHADRASAAGDLIRHLVADGGPVVVCSHRPVLPALLGAAGRAAQPGRSRGELLLPGEFVVLHSAGGVVAAADRHAPYPIEG</sequence>
<dbReference type="Pfam" id="PF00300">
    <property type="entry name" value="His_Phos_1"/>
    <property type="match status" value="1"/>
</dbReference>
<feature type="domain" description="Nudix hydrolase" evidence="4">
    <location>
        <begin position="28"/>
        <end position="157"/>
    </location>
</feature>
<proteinExistence type="inferred from homology"/>
<evidence type="ECO:0000256" key="1">
    <source>
        <dbReference type="ARBA" id="ARBA00005582"/>
    </source>
</evidence>
<dbReference type="InterPro" id="IPR020476">
    <property type="entry name" value="Nudix_hydrolase"/>
</dbReference>
<dbReference type="PRINTS" id="PR00502">
    <property type="entry name" value="NUDIXFAMILY"/>
</dbReference>
<dbReference type="Gene3D" id="3.90.79.10">
    <property type="entry name" value="Nucleoside Triphosphate Pyrophosphohydrolase"/>
    <property type="match status" value="1"/>
</dbReference>
<name>A0ABP9HJP0_9ACTN</name>